<dbReference type="Proteomes" id="UP000605676">
    <property type="component" value="Unassembled WGS sequence"/>
</dbReference>
<protein>
    <submittedName>
        <fullName evidence="1">Uncharacterized protein</fullName>
    </submittedName>
</protein>
<evidence type="ECO:0000313" key="2">
    <source>
        <dbReference type="Proteomes" id="UP000605676"/>
    </source>
</evidence>
<reference evidence="1 2" key="1">
    <citation type="submission" date="2021-01" db="EMBL/GenBank/DDBJ databases">
        <title>Carboxyliciviraga sp.nov., isolated from coastal sediments.</title>
        <authorList>
            <person name="Lu D."/>
            <person name="Zhang T."/>
        </authorList>
    </citation>
    <scope>NUCLEOTIDE SEQUENCE [LARGE SCALE GENOMIC DNA]</scope>
    <source>
        <strain evidence="1 2">N1Y132</strain>
    </source>
</reference>
<keyword evidence="2" id="KW-1185">Reference proteome</keyword>
<dbReference type="EMBL" id="JAENRR010000020">
    <property type="protein sequence ID" value="MBK3517666.1"/>
    <property type="molecule type" value="Genomic_DNA"/>
</dbReference>
<accession>A0ABS1HJB3</accession>
<sequence length="244" mass="27968">MSNEKEYEVILPLASEIRNDEILKPNMPIKQAVYEAEDLSSWCSKDQEALIEVGVPETHFTNLNLAAGALRHAESIWNDDDDSRKEAELKWRETEPLAYDVLEELVHICFFVYDEDQSLLNKVREIASGNSDADLIQGLNDLAVIGKNHPHPLLKVELLNKASQYSSELGDIRATANSEKFEATESLMNRNKIYTLLKRYTDDIRRSGKFVFWRDEDRLIGYSSKYHRLKNKRHRANADAASGI</sequence>
<comment type="caution">
    <text evidence="1">The sequence shown here is derived from an EMBL/GenBank/DDBJ whole genome shotgun (WGS) entry which is preliminary data.</text>
</comment>
<dbReference type="RefSeq" id="WP_200464896.1">
    <property type="nucleotide sequence ID" value="NZ_JAENRR010000020.1"/>
</dbReference>
<name>A0ABS1HJB3_9BACT</name>
<evidence type="ECO:0000313" key="1">
    <source>
        <dbReference type="EMBL" id="MBK3517666.1"/>
    </source>
</evidence>
<gene>
    <name evidence="1" type="ORF">JIV24_10015</name>
</gene>
<organism evidence="1 2">
    <name type="scientific">Carboxylicivirga marina</name>
    <dbReference type="NCBI Taxonomy" id="2800988"/>
    <lineage>
        <taxon>Bacteria</taxon>
        <taxon>Pseudomonadati</taxon>
        <taxon>Bacteroidota</taxon>
        <taxon>Bacteroidia</taxon>
        <taxon>Marinilabiliales</taxon>
        <taxon>Marinilabiliaceae</taxon>
        <taxon>Carboxylicivirga</taxon>
    </lineage>
</organism>
<proteinExistence type="predicted"/>